<proteinExistence type="predicted"/>
<evidence type="ECO:0000256" key="1">
    <source>
        <dbReference type="SAM" id="MobiDB-lite"/>
    </source>
</evidence>
<gene>
    <name evidence="2" type="ORF">MCHLO_05770</name>
</gene>
<reference evidence="2" key="1">
    <citation type="submission" date="2014-09" db="EMBL/GenBank/DDBJ databases">
        <title>Genome sequence of the luminous mushroom Mycena chlorophos for searching fungal bioluminescence genes.</title>
        <authorList>
            <person name="Tanaka Y."/>
            <person name="Kasuga D."/>
            <person name="Oba Y."/>
            <person name="Hase S."/>
            <person name="Sato K."/>
            <person name="Oba Y."/>
            <person name="Sakakibara Y."/>
        </authorList>
    </citation>
    <scope>NUCLEOTIDE SEQUENCE</scope>
</reference>
<sequence length="194" mass="21326">MIVSESPRRQTPLLVGPNANAKDRAITSPKCGNTKRKSSSRLQVPARNIRGPQPPSISAKCSRSGLARKNKTPKGHYLLSPSLRFTSSECQCQSLRLRRQFPARKRKPHAASGAVRTPRSPQHAAGIRTSVETSSLLLLRRHIPATRLHWLLIDTKCRSLGPEKDAPSVGTQQASQCDLTHLLQRGISRSCLCS</sequence>
<dbReference type="EMBL" id="DF844481">
    <property type="protein sequence ID" value="GAT48356.1"/>
    <property type="molecule type" value="Genomic_DNA"/>
</dbReference>
<name>A0ABQ0LEU6_MYCCL</name>
<accession>A0ABQ0LEU6</accession>
<dbReference type="Proteomes" id="UP000815677">
    <property type="component" value="Unassembled WGS sequence"/>
</dbReference>
<feature type="region of interest" description="Disordered" evidence="1">
    <location>
        <begin position="101"/>
        <end position="125"/>
    </location>
</feature>
<evidence type="ECO:0000313" key="3">
    <source>
        <dbReference type="Proteomes" id="UP000815677"/>
    </source>
</evidence>
<feature type="region of interest" description="Disordered" evidence="1">
    <location>
        <begin position="1"/>
        <end position="74"/>
    </location>
</feature>
<evidence type="ECO:0000313" key="2">
    <source>
        <dbReference type="EMBL" id="GAT48356.1"/>
    </source>
</evidence>
<organism evidence="2 3">
    <name type="scientific">Mycena chlorophos</name>
    <name type="common">Agaric fungus</name>
    <name type="synonym">Agaricus chlorophos</name>
    <dbReference type="NCBI Taxonomy" id="658473"/>
    <lineage>
        <taxon>Eukaryota</taxon>
        <taxon>Fungi</taxon>
        <taxon>Dikarya</taxon>
        <taxon>Basidiomycota</taxon>
        <taxon>Agaricomycotina</taxon>
        <taxon>Agaricomycetes</taxon>
        <taxon>Agaricomycetidae</taxon>
        <taxon>Agaricales</taxon>
        <taxon>Marasmiineae</taxon>
        <taxon>Mycenaceae</taxon>
        <taxon>Mycena</taxon>
    </lineage>
</organism>
<protein>
    <submittedName>
        <fullName evidence="2">Uncharacterized protein</fullName>
    </submittedName>
</protein>
<keyword evidence="3" id="KW-1185">Reference proteome</keyword>